<accession>A0A075U1W7</accession>
<keyword evidence="3 6" id="KW-0812">Transmembrane</keyword>
<dbReference type="InterPro" id="IPR017039">
    <property type="entry name" value="Virul_fac_BrkB"/>
</dbReference>
<evidence type="ECO:0000256" key="1">
    <source>
        <dbReference type="ARBA" id="ARBA00004651"/>
    </source>
</evidence>
<evidence type="ECO:0000313" key="8">
    <source>
        <dbReference type="Proteomes" id="UP000029079"/>
    </source>
</evidence>
<dbReference type="Proteomes" id="UP000029079">
    <property type="component" value="Chromosome"/>
</dbReference>
<feature type="transmembrane region" description="Helical" evidence="6">
    <location>
        <begin position="43"/>
        <end position="67"/>
    </location>
</feature>
<name>A0A075U1W7_9LACO</name>
<comment type="subcellular location">
    <subcellularLocation>
        <location evidence="1">Cell membrane</location>
        <topology evidence="1">Multi-pass membrane protein</topology>
    </subcellularLocation>
</comment>
<proteinExistence type="predicted"/>
<dbReference type="EMBL" id="CP009223">
    <property type="protein sequence ID" value="AIM63555.1"/>
    <property type="molecule type" value="Genomic_DNA"/>
</dbReference>
<dbReference type="KEGG" id="wce:WS08_1235"/>
<dbReference type="PIRSF" id="PIRSF035875">
    <property type="entry name" value="RNase_BN"/>
    <property type="match status" value="1"/>
</dbReference>
<evidence type="ECO:0000256" key="3">
    <source>
        <dbReference type="ARBA" id="ARBA00022692"/>
    </source>
</evidence>
<reference evidence="8" key="2">
    <citation type="submission" date="2014-08" db="EMBL/GenBank/DDBJ databases">
        <title>Complete genome of Weissella ceti strain WS74 isolated from diseased rainbow trout in Brazil.</title>
        <authorList>
            <person name="Figueiredo H.C.P."/>
            <person name="Leal C.A.G."/>
            <person name="Pereira F.L."/>
            <person name="Soares S.C."/>
            <person name="Dorella F.A."/>
            <person name="Carvalho A.F."/>
            <person name="Azevedo V.A.C."/>
        </authorList>
    </citation>
    <scope>NUCLEOTIDE SEQUENCE [LARGE SCALE GENOMIC DNA]</scope>
    <source>
        <strain evidence="8">WS74</strain>
    </source>
</reference>
<keyword evidence="8" id="KW-1185">Reference proteome</keyword>
<feature type="transmembrane region" description="Helical" evidence="6">
    <location>
        <begin position="256"/>
        <end position="277"/>
    </location>
</feature>
<organism evidence="7 8">
    <name type="scientific">Weissella ceti</name>
    <dbReference type="NCBI Taxonomy" id="759620"/>
    <lineage>
        <taxon>Bacteria</taxon>
        <taxon>Bacillati</taxon>
        <taxon>Bacillota</taxon>
        <taxon>Bacilli</taxon>
        <taxon>Lactobacillales</taxon>
        <taxon>Lactobacillaceae</taxon>
        <taxon>Weissella</taxon>
    </lineage>
</organism>
<gene>
    <name evidence="7" type="ORF">WS74_1306</name>
</gene>
<protein>
    <submittedName>
        <fullName evidence="7">YihY family protein</fullName>
    </submittedName>
</protein>
<evidence type="ECO:0000256" key="4">
    <source>
        <dbReference type="ARBA" id="ARBA00022989"/>
    </source>
</evidence>
<dbReference type="STRING" id="759620.WS105_1300"/>
<evidence type="ECO:0000313" key="7">
    <source>
        <dbReference type="EMBL" id="AIM63555.1"/>
    </source>
</evidence>
<feature type="transmembrane region" description="Helical" evidence="6">
    <location>
        <begin position="102"/>
        <end position="121"/>
    </location>
</feature>
<feature type="transmembrane region" description="Helical" evidence="6">
    <location>
        <begin position="187"/>
        <end position="208"/>
    </location>
</feature>
<feature type="transmembrane region" description="Helical" evidence="6">
    <location>
        <begin position="142"/>
        <end position="167"/>
    </location>
</feature>
<feature type="transmembrane region" description="Helical" evidence="6">
    <location>
        <begin position="215"/>
        <end position="236"/>
    </location>
</feature>
<keyword evidence="2" id="KW-1003">Cell membrane</keyword>
<dbReference type="PANTHER" id="PTHR30213:SF0">
    <property type="entry name" value="UPF0761 MEMBRANE PROTEIN YIHY"/>
    <property type="match status" value="1"/>
</dbReference>
<dbReference type="KEGG" id="wct:WS74_1306"/>
<dbReference type="Pfam" id="PF03631">
    <property type="entry name" value="Virul_fac_BrkB"/>
    <property type="match status" value="1"/>
</dbReference>
<reference evidence="7 8" key="1">
    <citation type="journal article" date="2014" name="Genome Announc.">
        <title>Complete Genome Sequences of Fish Pathogenic Weissella ceti Strains WS74 and WS105.</title>
        <authorList>
            <person name="Figueiredo H.C."/>
            <person name="Leal C.A."/>
            <person name="Dorella F.A."/>
            <person name="Carvalho A.F."/>
            <person name="Soares S.C."/>
            <person name="Pereira F.L."/>
            <person name="Azevedo V.A."/>
        </authorList>
    </citation>
    <scope>NUCLEOTIDE SEQUENCE [LARGE SCALE GENOMIC DNA]</scope>
    <source>
        <strain evidence="7 8">WS74</strain>
    </source>
</reference>
<dbReference type="PATRIC" id="fig|759620.7.peg.1254"/>
<dbReference type="KEGG" id="wci:WS105_1300"/>
<dbReference type="AlphaFoldDB" id="A0A075U1W7"/>
<dbReference type="PANTHER" id="PTHR30213">
    <property type="entry name" value="INNER MEMBRANE PROTEIN YHJD"/>
    <property type="match status" value="1"/>
</dbReference>
<keyword evidence="4 6" id="KW-1133">Transmembrane helix</keyword>
<evidence type="ECO:0000256" key="6">
    <source>
        <dbReference type="SAM" id="Phobius"/>
    </source>
</evidence>
<keyword evidence="5 6" id="KW-0472">Membrane</keyword>
<evidence type="ECO:0000256" key="5">
    <source>
        <dbReference type="ARBA" id="ARBA00023136"/>
    </source>
</evidence>
<sequence length="293" mass="32648">MDKVKAWLAPIQAKWEKFATWSHFPQFLTFVDRAQVGMVAPTVAYYTIVSLVPLIMSIGVILGFVGINVTEMNAFISQQLPDTIGDVLIPIVDSVLKGSVSVLSFSVIVVIWTASGILSTFRKIFNDIYGREQAENGLITRVMSFLWFMGFLVAAVIIGLFSSLFPAIMKNLPHVDGWIQTFAQQTWIYALVLVWIILTIFNYALPAVKIRWKSVIFGSGIAALGLSLLNAGFGLYAQFAMRNVDFYRSLGSLLALLIYFNLVATIIVMGQVFIAWFETFQTEKDAKKDSVTV</sequence>
<dbReference type="GO" id="GO:0005886">
    <property type="term" value="C:plasma membrane"/>
    <property type="evidence" value="ECO:0007669"/>
    <property type="project" value="UniProtKB-SubCell"/>
</dbReference>
<evidence type="ECO:0000256" key="2">
    <source>
        <dbReference type="ARBA" id="ARBA00022475"/>
    </source>
</evidence>
<dbReference type="RefSeq" id="WP_009765179.1">
    <property type="nucleotide sequence ID" value="NZ_CP009223.1"/>
</dbReference>
<dbReference type="OrthoDB" id="9775903at2"/>